<dbReference type="AlphaFoldDB" id="A0AAT9HKW6"/>
<proteinExistence type="predicted"/>
<evidence type="ECO:0000313" key="1">
    <source>
        <dbReference type="EMBL" id="BFO18164.1"/>
    </source>
</evidence>
<organism evidence="1">
    <name type="scientific">Streptomyces haneummycinicus</name>
    <dbReference type="NCBI Taxonomy" id="3074435"/>
    <lineage>
        <taxon>Bacteria</taxon>
        <taxon>Bacillati</taxon>
        <taxon>Actinomycetota</taxon>
        <taxon>Actinomycetes</taxon>
        <taxon>Kitasatosporales</taxon>
        <taxon>Streptomycetaceae</taxon>
        <taxon>Streptomyces</taxon>
    </lineage>
</organism>
<dbReference type="EMBL" id="AP035768">
    <property type="protein sequence ID" value="BFO18164.1"/>
    <property type="molecule type" value="Genomic_DNA"/>
</dbReference>
<sequence length="62" mass="6862">MEPSVSAVDLDIRRFGHQDLPQIRQTIIDLHADAAGPDRDDDFKKKFPGSWTIGAVTRTSPA</sequence>
<protein>
    <recommendedName>
        <fullName evidence="2">GNAT family N-acetyltransferase</fullName>
    </recommendedName>
</protein>
<name>A0AAT9HKW6_9ACTN</name>
<gene>
    <name evidence="1" type="ORF">SHKM778_45520</name>
</gene>
<reference evidence="1" key="1">
    <citation type="submission" date="2024-06" db="EMBL/GenBank/DDBJ databases">
        <authorList>
            <consortium name="consrtm"/>
            <person name="Uemura M."/>
            <person name="Terahara T."/>
        </authorList>
    </citation>
    <scope>NUCLEOTIDE SEQUENCE</scope>
    <source>
        <strain evidence="1">KM77-8</strain>
    </source>
</reference>
<accession>A0AAT9HKW6</accession>
<evidence type="ECO:0008006" key="2">
    <source>
        <dbReference type="Google" id="ProtNLM"/>
    </source>
</evidence>
<reference evidence="1" key="2">
    <citation type="submission" date="2024-07" db="EMBL/GenBank/DDBJ databases">
        <title>Streptomyces haneummycinica sp. nov., a new antibiotic-producing actinobacterium isolated from marine sediment.</title>
        <authorList>
            <person name="Uemura M."/>
            <person name="Hamada M."/>
            <person name="Hirano S."/>
            <person name="Kobayashi K."/>
            <person name="Ohshiro T."/>
            <person name="Kobayashi T."/>
            <person name="Terahara T."/>
        </authorList>
    </citation>
    <scope>NUCLEOTIDE SEQUENCE</scope>
    <source>
        <strain evidence="1">KM77-8</strain>
    </source>
</reference>